<reference evidence="1" key="1">
    <citation type="submission" date="2023-03" db="EMBL/GenBank/DDBJ databases">
        <title>Massive genome expansion in bonnet fungi (Mycena s.s.) driven by repeated elements and novel gene families across ecological guilds.</title>
        <authorList>
            <consortium name="Lawrence Berkeley National Laboratory"/>
            <person name="Harder C.B."/>
            <person name="Miyauchi S."/>
            <person name="Viragh M."/>
            <person name="Kuo A."/>
            <person name="Thoen E."/>
            <person name="Andreopoulos B."/>
            <person name="Lu D."/>
            <person name="Skrede I."/>
            <person name="Drula E."/>
            <person name="Henrissat B."/>
            <person name="Morin E."/>
            <person name="Kohler A."/>
            <person name="Barry K."/>
            <person name="LaButti K."/>
            <person name="Morin E."/>
            <person name="Salamov A."/>
            <person name="Lipzen A."/>
            <person name="Mereny Z."/>
            <person name="Hegedus B."/>
            <person name="Baldrian P."/>
            <person name="Stursova M."/>
            <person name="Weitz H."/>
            <person name="Taylor A."/>
            <person name="Grigoriev I.V."/>
            <person name="Nagy L.G."/>
            <person name="Martin F."/>
            <person name="Kauserud H."/>
        </authorList>
    </citation>
    <scope>NUCLEOTIDE SEQUENCE</scope>
    <source>
        <strain evidence="1">CBHHK173m</strain>
    </source>
</reference>
<dbReference type="Proteomes" id="UP001222325">
    <property type="component" value="Unassembled WGS sequence"/>
</dbReference>
<dbReference type="AlphaFoldDB" id="A0AAD6U7P7"/>
<protein>
    <submittedName>
        <fullName evidence="1">Uncharacterized protein</fullName>
    </submittedName>
</protein>
<evidence type="ECO:0000313" key="2">
    <source>
        <dbReference type="Proteomes" id="UP001222325"/>
    </source>
</evidence>
<dbReference type="EMBL" id="JARJCN010000019">
    <property type="protein sequence ID" value="KAJ7092059.1"/>
    <property type="molecule type" value="Genomic_DNA"/>
</dbReference>
<name>A0AAD6U7P7_9AGAR</name>
<accession>A0AAD6U7P7</accession>
<organism evidence="1 2">
    <name type="scientific">Mycena belliarum</name>
    <dbReference type="NCBI Taxonomy" id="1033014"/>
    <lineage>
        <taxon>Eukaryota</taxon>
        <taxon>Fungi</taxon>
        <taxon>Dikarya</taxon>
        <taxon>Basidiomycota</taxon>
        <taxon>Agaricomycotina</taxon>
        <taxon>Agaricomycetes</taxon>
        <taxon>Agaricomycetidae</taxon>
        <taxon>Agaricales</taxon>
        <taxon>Marasmiineae</taxon>
        <taxon>Mycenaceae</taxon>
        <taxon>Mycena</taxon>
    </lineage>
</organism>
<proteinExistence type="predicted"/>
<comment type="caution">
    <text evidence="1">The sequence shown here is derived from an EMBL/GenBank/DDBJ whole genome shotgun (WGS) entry which is preliminary data.</text>
</comment>
<keyword evidence="2" id="KW-1185">Reference proteome</keyword>
<sequence length="182" mass="20838">MTSETRSALEPFNLDWSTHGLLWDDDGLSDLTELDEDDTSLIMNDREEGEISDDAGQKKHMKKIERNQMSHMRGRASAKRKRSEQLKVAQDAQRQVLAALYHCAPDEIHIHLVRRDMKTLYRLQDQEEENGGALTRANVDQICPDFKWIYEPGIHLGFLSEGAENPPTVVFAVKIRYGFPSL</sequence>
<evidence type="ECO:0000313" key="1">
    <source>
        <dbReference type="EMBL" id="KAJ7092059.1"/>
    </source>
</evidence>
<gene>
    <name evidence="1" type="ORF">B0H15DRAFT_835305</name>
</gene>